<dbReference type="InterPro" id="IPR011992">
    <property type="entry name" value="EF-hand-dom_pair"/>
</dbReference>
<organism evidence="4 5">
    <name type="scientific">Thalassoglobus neptunius</name>
    <dbReference type="NCBI Taxonomy" id="1938619"/>
    <lineage>
        <taxon>Bacteria</taxon>
        <taxon>Pseudomonadati</taxon>
        <taxon>Planctomycetota</taxon>
        <taxon>Planctomycetia</taxon>
        <taxon>Planctomycetales</taxon>
        <taxon>Planctomycetaceae</taxon>
        <taxon>Thalassoglobus</taxon>
    </lineage>
</organism>
<proteinExistence type="predicted"/>
<evidence type="ECO:0000256" key="2">
    <source>
        <dbReference type="SAM" id="SignalP"/>
    </source>
</evidence>
<dbReference type="GO" id="GO:0005509">
    <property type="term" value="F:calcium ion binding"/>
    <property type="evidence" value="ECO:0007669"/>
    <property type="project" value="InterPro"/>
</dbReference>
<dbReference type="EMBL" id="SIHI01000001">
    <property type="protein sequence ID" value="TWT58675.1"/>
    <property type="molecule type" value="Genomic_DNA"/>
</dbReference>
<feature type="domain" description="EF-hand" evidence="3">
    <location>
        <begin position="20"/>
        <end position="55"/>
    </location>
</feature>
<dbReference type="PANTHER" id="PTHR10827">
    <property type="entry name" value="RETICULOCALBIN"/>
    <property type="match status" value="1"/>
</dbReference>
<feature type="region of interest" description="Disordered" evidence="1">
    <location>
        <begin position="73"/>
        <end position="120"/>
    </location>
</feature>
<feature type="compositionally biased region" description="Basic and acidic residues" evidence="1">
    <location>
        <begin position="257"/>
        <end position="266"/>
    </location>
</feature>
<dbReference type="InterPro" id="IPR002048">
    <property type="entry name" value="EF_hand_dom"/>
</dbReference>
<feature type="chain" id="PRO_5022886967" evidence="2">
    <location>
        <begin position="23"/>
        <end position="413"/>
    </location>
</feature>
<feature type="compositionally biased region" description="Basic and acidic residues" evidence="1">
    <location>
        <begin position="285"/>
        <end position="322"/>
    </location>
</feature>
<evidence type="ECO:0000259" key="3">
    <source>
        <dbReference type="PROSITE" id="PS50222"/>
    </source>
</evidence>
<feature type="domain" description="EF-hand" evidence="3">
    <location>
        <begin position="353"/>
        <end position="388"/>
    </location>
</feature>
<feature type="compositionally biased region" description="Basic and acidic residues" evidence="1">
    <location>
        <begin position="337"/>
        <end position="375"/>
    </location>
</feature>
<keyword evidence="2" id="KW-0732">Signal</keyword>
<evidence type="ECO:0000256" key="1">
    <source>
        <dbReference type="SAM" id="MobiDB-lite"/>
    </source>
</evidence>
<protein>
    <submittedName>
        <fullName evidence="4">Transaldolase/EF-hand domain-containing protein</fullName>
    </submittedName>
</protein>
<evidence type="ECO:0000313" key="5">
    <source>
        <dbReference type="Proteomes" id="UP000317243"/>
    </source>
</evidence>
<comment type="caution">
    <text evidence="4">The sequence shown here is derived from an EMBL/GenBank/DDBJ whole genome shotgun (WGS) entry which is preliminary data.</text>
</comment>
<dbReference type="SUPFAM" id="SSF47473">
    <property type="entry name" value="EF-hand"/>
    <property type="match status" value="2"/>
</dbReference>
<name>A0A5C5X948_9PLAN</name>
<dbReference type="Proteomes" id="UP000317243">
    <property type="component" value="Unassembled WGS sequence"/>
</dbReference>
<gene>
    <name evidence="4" type="ORF">KOR42_20570</name>
</gene>
<dbReference type="OrthoDB" id="213507at2"/>
<feature type="compositionally biased region" description="Basic and acidic residues" evidence="1">
    <location>
        <begin position="83"/>
        <end position="94"/>
    </location>
</feature>
<feature type="compositionally biased region" description="Gly residues" evidence="1">
    <location>
        <begin position="95"/>
        <end position="113"/>
    </location>
</feature>
<dbReference type="Gene3D" id="1.10.238.10">
    <property type="entry name" value="EF-hand"/>
    <property type="match status" value="3"/>
</dbReference>
<keyword evidence="5" id="KW-1185">Reference proteome</keyword>
<feature type="region of interest" description="Disordered" evidence="1">
    <location>
        <begin position="243"/>
        <end position="413"/>
    </location>
</feature>
<dbReference type="PROSITE" id="PS00018">
    <property type="entry name" value="EF_HAND_1"/>
    <property type="match status" value="4"/>
</dbReference>
<dbReference type="AlphaFoldDB" id="A0A5C5X948"/>
<dbReference type="SMART" id="SM00054">
    <property type="entry name" value="EFh"/>
    <property type="match status" value="4"/>
</dbReference>
<dbReference type="RefSeq" id="WP_146509228.1">
    <property type="nucleotide sequence ID" value="NZ_SIHI01000001.1"/>
</dbReference>
<evidence type="ECO:0000313" key="4">
    <source>
        <dbReference type="EMBL" id="TWT58675.1"/>
    </source>
</evidence>
<dbReference type="PROSITE" id="PS50222">
    <property type="entry name" value="EF_HAND_2"/>
    <property type="match status" value="2"/>
</dbReference>
<dbReference type="PANTHER" id="PTHR10827:SF85">
    <property type="entry name" value="CALCIUM-BINDING PROTEIN"/>
    <property type="match status" value="1"/>
</dbReference>
<reference evidence="4 5" key="1">
    <citation type="submission" date="2019-02" db="EMBL/GenBank/DDBJ databases">
        <title>Deep-cultivation of Planctomycetes and their phenomic and genomic characterization uncovers novel biology.</title>
        <authorList>
            <person name="Wiegand S."/>
            <person name="Jogler M."/>
            <person name="Boedeker C."/>
            <person name="Pinto D."/>
            <person name="Vollmers J."/>
            <person name="Rivas-Marin E."/>
            <person name="Kohn T."/>
            <person name="Peeters S.H."/>
            <person name="Heuer A."/>
            <person name="Rast P."/>
            <person name="Oberbeckmann S."/>
            <person name="Bunk B."/>
            <person name="Jeske O."/>
            <person name="Meyerdierks A."/>
            <person name="Storesund J.E."/>
            <person name="Kallscheuer N."/>
            <person name="Luecker S."/>
            <person name="Lage O.M."/>
            <person name="Pohl T."/>
            <person name="Merkel B.J."/>
            <person name="Hornburger P."/>
            <person name="Mueller R.-W."/>
            <person name="Bruemmer F."/>
            <person name="Labrenz M."/>
            <person name="Spormann A.M."/>
            <person name="Op Den Camp H."/>
            <person name="Overmann J."/>
            <person name="Amann R."/>
            <person name="Jetten M.S.M."/>
            <person name="Mascher T."/>
            <person name="Medema M.H."/>
            <person name="Devos D.P."/>
            <person name="Kaster A.-K."/>
            <person name="Ovreas L."/>
            <person name="Rohde M."/>
            <person name="Galperin M.Y."/>
            <person name="Jogler C."/>
        </authorList>
    </citation>
    <scope>NUCLEOTIDE SEQUENCE [LARGE SCALE GENOMIC DNA]</scope>
    <source>
        <strain evidence="4 5">KOR42</strain>
    </source>
</reference>
<dbReference type="InterPro" id="IPR018247">
    <property type="entry name" value="EF_Hand_1_Ca_BS"/>
</dbReference>
<accession>A0A5C5X948</accession>
<feature type="signal peptide" evidence="2">
    <location>
        <begin position="1"/>
        <end position="22"/>
    </location>
</feature>
<feature type="region of interest" description="Disordered" evidence="1">
    <location>
        <begin position="146"/>
        <end position="221"/>
    </location>
</feature>
<dbReference type="Pfam" id="PF13202">
    <property type="entry name" value="EF-hand_5"/>
    <property type="match status" value="5"/>
</dbReference>
<feature type="compositionally biased region" description="Basic and acidic residues" evidence="1">
    <location>
        <begin position="157"/>
        <end position="210"/>
    </location>
</feature>
<sequence precursor="true">MNRLTLLATVLTTCGLSAPLFAQDADDVFQRLDANEDGILTAEEVPEAQQRFFDRLVRSGDKNEDGKLSQAEYQATLTEDDAPQDRDPSRRPGEGRFGQGRPGQGRGPGGPGGSDFFARFDKNEDGKLTIDEAPEQMRERLQSIMDRLGTDEIDLEQMNRMRGRDRSDRPSRDDDESAMQRDRPDRYSSRNRDDREDAERREGGRPEFGRPPRGGGFAFMRILDADRNGSISKAEALEVGKLFRELDANDDGELDDRELMGFDGDRPPGMAMGRGDGRPPFGRPEPGDRPEGASDRPERGRPEGDRPERDRPEGGPRGRFGDRGPGQGRGPNPMEGFIERFDTDKDGAISKSEAPERMAEGFDRLDTNGDGKLTADEFEAMAGGRRRDGDRPGFGRGRPEERTDRPARPEIEE</sequence>
<feature type="compositionally biased region" description="Basic and acidic residues" evidence="1">
    <location>
        <begin position="385"/>
        <end position="413"/>
    </location>
</feature>